<dbReference type="Proteomes" id="UP000322245">
    <property type="component" value="Unassembled WGS sequence"/>
</dbReference>
<name>A0A5D3ATG6_9TREE</name>
<comment type="caution">
    <text evidence="1">The sequence shown here is derived from an EMBL/GenBank/DDBJ whole genome shotgun (WGS) entry which is preliminary data.</text>
</comment>
<dbReference type="AlphaFoldDB" id="A0A5D3ATG6"/>
<accession>A0A5D3ATG6</accession>
<evidence type="ECO:0000313" key="2">
    <source>
        <dbReference type="Proteomes" id="UP000322245"/>
    </source>
</evidence>
<evidence type="ECO:0000313" key="1">
    <source>
        <dbReference type="EMBL" id="TYJ53463.1"/>
    </source>
</evidence>
<proteinExistence type="predicted"/>
<protein>
    <submittedName>
        <fullName evidence="1">Uncharacterized protein</fullName>
    </submittedName>
</protein>
<gene>
    <name evidence="1" type="ORF">B9479_005907</name>
</gene>
<sequence length="151" mass="16749">MPGSKYESIASYHIGGTSASSTYNDDGSVAIAVFERPSQLDETTTTGASQMTRSEYIAQHSKSREESLLQKELDKYPRSTWKPDRSALSSKIPMEMLLKAPRWAAAKAKTEDAKAAREELVSKGWTVVATDNEAEDGYTKFLYVDTPFIIK</sequence>
<reference evidence="1 2" key="1">
    <citation type="submission" date="2017-05" db="EMBL/GenBank/DDBJ databases">
        <title>The Genome Sequence of Tsuchiyaea wingfieldii DSM 27421.</title>
        <authorList>
            <person name="Cuomo C."/>
            <person name="Passer A."/>
            <person name="Billmyre B."/>
            <person name="Heitman J."/>
        </authorList>
    </citation>
    <scope>NUCLEOTIDE SEQUENCE [LARGE SCALE GENOMIC DNA]</scope>
    <source>
        <strain evidence="1 2">DSM 27421</strain>
    </source>
</reference>
<keyword evidence="2" id="KW-1185">Reference proteome</keyword>
<organism evidence="1 2">
    <name type="scientific">Cryptococcus floricola</name>
    <dbReference type="NCBI Taxonomy" id="2591691"/>
    <lineage>
        <taxon>Eukaryota</taxon>
        <taxon>Fungi</taxon>
        <taxon>Dikarya</taxon>
        <taxon>Basidiomycota</taxon>
        <taxon>Agaricomycotina</taxon>
        <taxon>Tremellomycetes</taxon>
        <taxon>Tremellales</taxon>
        <taxon>Cryptococcaceae</taxon>
        <taxon>Cryptococcus</taxon>
    </lineage>
</organism>
<dbReference type="EMBL" id="NIDF01000088">
    <property type="protein sequence ID" value="TYJ53463.1"/>
    <property type="molecule type" value="Genomic_DNA"/>
</dbReference>